<feature type="topological domain" description="Cytoplasmic" evidence="8">
    <location>
        <begin position="1"/>
        <end position="1490"/>
    </location>
</feature>
<evidence type="ECO:0000256" key="7">
    <source>
        <dbReference type="ARBA" id="ARBA00023242"/>
    </source>
</evidence>
<feature type="topological domain" description="Perinuclear space" evidence="8">
    <location>
        <begin position="1512"/>
        <end position="1541"/>
    </location>
</feature>
<comment type="caution">
    <text evidence="10">The sequence shown here is derived from an EMBL/GenBank/DDBJ whole genome shotgun (WGS) entry which is preliminary data.</text>
</comment>
<evidence type="ECO:0000256" key="5">
    <source>
        <dbReference type="ARBA" id="ARBA00022989"/>
    </source>
</evidence>
<dbReference type="EMBL" id="JASPKZ010003046">
    <property type="protein sequence ID" value="KAJ9594436.1"/>
    <property type="molecule type" value="Genomic_DNA"/>
</dbReference>
<dbReference type="FunFam" id="1.20.58.60:FF:000171">
    <property type="entry name" value="Uncharacterized protein, isoform B"/>
    <property type="match status" value="1"/>
</dbReference>
<dbReference type="GO" id="GO:0051015">
    <property type="term" value="F:actin filament binding"/>
    <property type="evidence" value="ECO:0007669"/>
    <property type="project" value="TreeGrafter"/>
</dbReference>
<comment type="subcellular location">
    <subcellularLocation>
        <location evidence="1">Nucleus membrane</location>
    </subcellularLocation>
</comment>
<dbReference type="SMART" id="SM01249">
    <property type="entry name" value="KASH"/>
    <property type="match status" value="1"/>
</dbReference>
<feature type="non-terminal residue" evidence="10">
    <location>
        <position position="1"/>
    </location>
</feature>
<keyword evidence="7" id="KW-0539">Nucleus</keyword>
<dbReference type="InterPro" id="IPR002017">
    <property type="entry name" value="Spectrin_repeat"/>
</dbReference>
<keyword evidence="4" id="KW-0677">Repeat</keyword>
<evidence type="ECO:0000256" key="2">
    <source>
        <dbReference type="ARBA" id="ARBA00008619"/>
    </source>
</evidence>
<dbReference type="SUPFAM" id="SSF46966">
    <property type="entry name" value="Spectrin repeat"/>
    <property type="match status" value="7"/>
</dbReference>
<dbReference type="PROSITE" id="PS51049">
    <property type="entry name" value="KASH"/>
    <property type="match status" value="1"/>
</dbReference>
<dbReference type="Proteomes" id="UP001233999">
    <property type="component" value="Unassembled WGS sequence"/>
</dbReference>
<dbReference type="SMART" id="SM00150">
    <property type="entry name" value="SPEC"/>
    <property type="match status" value="7"/>
</dbReference>
<dbReference type="PANTHER" id="PTHR47535">
    <property type="entry name" value="MUSCLE-SPECIFIC PROTEIN 300 KDA, ISOFORM G"/>
    <property type="match status" value="1"/>
</dbReference>
<dbReference type="Pfam" id="PF00435">
    <property type="entry name" value="Spectrin"/>
    <property type="match status" value="3"/>
</dbReference>
<evidence type="ECO:0000313" key="10">
    <source>
        <dbReference type="EMBL" id="KAJ9594436.1"/>
    </source>
</evidence>
<dbReference type="GO" id="GO:0034993">
    <property type="term" value="C:meiotic nuclear membrane microtubule tethering complex"/>
    <property type="evidence" value="ECO:0007669"/>
    <property type="project" value="TreeGrafter"/>
</dbReference>
<evidence type="ECO:0000256" key="8">
    <source>
        <dbReference type="PROSITE-ProRule" id="PRU00385"/>
    </source>
</evidence>
<dbReference type="InterPro" id="IPR052403">
    <property type="entry name" value="LINC-complex_assoc"/>
</dbReference>
<reference evidence="10" key="1">
    <citation type="journal article" date="2023" name="IScience">
        <title>Live-bearing cockroach genome reveals convergent evolutionary mechanisms linked to viviparity in insects and beyond.</title>
        <authorList>
            <person name="Fouks B."/>
            <person name="Harrison M.C."/>
            <person name="Mikhailova A.A."/>
            <person name="Marchal E."/>
            <person name="English S."/>
            <person name="Carruthers M."/>
            <person name="Jennings E.C."/>
            <person name="Chiamaka E.L."/>
            <person name="Frigard R.A."/>
            <person name="Pippel M."/>
            <person name="Attardo G.M."/>
            <person name="Benoit J.B."/>
            <person name="Bornberg-Bauer E."/>
            <person name="Tobe S.S."/>
        </authorList>
    </citation>
    <scope>NUCLEOTIDE SEQUENCE</scope>
    <source>
        <strain evidence="10">Stay&amp;Tobe</strain>
    </source>
</reference>
<gene>
    <name evidence="10" type="ORF">L9F63_014161</name>
</gene>
<dbReference type="PANTHER" id="PTHR47535:SF1">
    <property type="entry name" value="NESPRIN-1"/>
    <property type="match status" value="1"/>
</dbReference>
<sequence length="1541" mass="175907">GLYGSLDQREDLLDELRATAEPLALSCTPEVSQKIEAAVEEAVTAWNDTCQSLLDLCNRYQDAVKLWKQYREASEAVKAWADQQLESVVNLKPEEALKQVKVCEETLASHKSRLGELKGLVAQIAKDVGLEAGGILEAEVDALGKRLEDVRETLATLADVAETRAAKSELCTDDLLQTKSFLSSVQQNIDFQKNQMKKDIENQLGALHNHLIALSKTEGQLQCLKEKSIDLVPVSSKPETSVVEILQLWQQVFRETFQQYHRLSARLVKSQDGAAALRLWQEYLHHVQSFLSGSIPDDYDRLTEHQHLCEVHQNLLTNQQTTILSQGDDAEGKLGRELTELSLAEEFNSLTNLHNETLSRIMERHQEVRDRLAAWDNYRQDHTRLLSWLRDTEREKGKLELRYIHTRRVPNMLRRIQCLLDKVPTGEVQAENLREQQEKLLEFCDDALATSIRMEHASVTQRISNLQAGLETWKDFLNRIATLTTVYENQVKTIETIFSDIHTAISETGSLPLSHTGMQNRLENLKHLRCTLLDVTKNLEELGVTQEQLKECVSPGDIKTINQKVWLLWQCQGDLDHHLAVLCHQLEEKLGMRTMFDTRQSRFLTWARDIELRVEQGSLTGDPEEVLRRLETELQSEIQLKSREVDWLMSAGSELVEACAGDGETETEQRKEIEEKVEQVRTTWDRLQSLSSTRANKLHDVLQTMSQLETRIAELRAWLYQVEAQLVRPIVFETCSKEIVESKVKEHEDLQRTIEKQSGNIADVLNLCELLISNCDSCNASLNADSIVAAAESLEKRWKNVCGLSAEKKQRILMIWTLLQEVLSHYEANEEWVGKQEQILEDVDSRRERKSQDQIQEFISTIEVTLKEIKSREAALQILDQTYAKLLKDSGLELENLQHLTSTVRSMLLRWHQLTPTALNILQRLHGELQVYHDFIAAHGKAVVCLTNIDVRLTQIQHLDPLQQSIVPLDRLYQIENVKLESNSSLLQNADELGLIVMERSRPDELPSIQALIDEYQLLYKDIKARISVLKAECQQQAEIKKKVEEVDESVQVSTLRFEQDTAVQVDTLPPLMRLTSRDAYLYELEAALRESSQNLDCLEEALRCPTPQQVSRSHGNSSQLSKLIATCESSIELIKHLSTLLIQECGSTVEYARSEEVQRLSARCDDLISKAKAREQRMREISDSARLTCPLCSSKNWQQLDNDLWRLEQWLQFAEGTQSSQTSPPTHIEPLEDIIQDHREFLMDLDSHKSIVVSLNIVGNHLADHTEDTERAEELRNRLVSTNARWDEVCRNAANWQTQLQTALMENQQFHHIIVELLDWLTKTENKIRQTEPVDLTEDIIIIEAKYNQFRELRSELERCEPRVISLQEAADQLLRHSPAPEGANTTWTRLTDLRLKLQSLRRLTGVYILKLGAVLGRDPSELGFCTASGRSTAATSLMSLSKELLDQAVPGQNEDLQQHQLDNGTIESEVVDTTILARGYRFLGRVVRASLPIQAVMFLLLGVAYMVPTGEEDYSCVLSNNFARSFEPMLRYPNGPPPV</sequence>
<comment type="similarity">
    <text evidence="2">Belongs to the nesprin family.</text>
</comment>
<keyword evidence="3 8" id="KW-0812">Transmembrane</keyword>
<evidence type="ECO:0000256" key="6">
    <source>
        <dbReference type="ARBA" id="ARBA00023136"/>
    </source>
</evidence>
<dbReference type="InterPro" id="IPR012315">
    <property type="entry name" value="KASH"/>
</dbReference>
<dbReference type="Gene3D" id="1.20.58.60">
    <property type="match status" value="6"/>
</dbReference>
<reference evidence="10" key="2">
    <citation type="submission" date="2023-05" db="EMBL/GenBank/DDBJ databases">
        <authorList>
            <person name="Fouks B."/>
        </authorList>
    </citation>
    <scope>NUCLEOTIDE SEQUENCE</scope>
    <source>
        <strain evidence="10">Stay&amp;Tobe</strain>
        <tissue evidence="10">Testes</tissue>
    </source>
</reference>
<dbReference type="CDD" id="cd00176">
    <property type="entry name" value="SPEC"/>
    <property type="match status" value="2"/>
</dbReference>
<dbReference type="GO" id="GO:0007097">
    <property type="term" value="P:nuclear migration"/>
    <property type="evidence" value="ECO:0007669"/>
    <property type="project" value="TreeGrafter"/>
</dbReference>
<accession>A0AAD8A995</accession>
<evidence type="ECO:0000256" key="4">
    <source>
        <dbReference type="ARBA" id="ARBA00022737"/>
    </source>
</evidence>
<evidence type="ECO:0000259" key="9">
    <source>
        <dbReference type="PROSITE" id="PS51049"/>
    </source>
</evidence>
<proteinExistence type="inferred from homology"/>
<keyword evidence="5" id="KW-1133">Transmembrane helix</keyword>
<name>A0AAD8A995_DIPPU</name>
<organism evidence="10 11">
    <name type="scientific">Diploptera punctata</name>
    <name type="common">Pacific beetle cockroach</name>
    <dbReference type="NCBI Taxonomy" id="6984"/>
    <lineage>
        <taxon>Eukaryota</taxon>
        <taxon>Metazoa</taxon>
        <taxon>Ecdysozoa</taxon>
        <taxon>Arthropoda</taxon>
        <taxon>Hexapoda</taxon>
        <taxon>Insecta</taxon>
        <taxon>Pterygota</taxon>
        <taxon>Neoptera</taxon>
        <taxon>Polyneoptera</taxon>
        <taxon>Dictyoptera</taxon>
        <taxon>Blattodea</taxon>
        <taxon>Blaberoidea</taxon>
        <taxon>Blaberidae</taxon>
        <taxon>Diplopterinae</taxon>
        <taxon>Diploptera</taxon>
    </lineage>
</organism>
<evidence type="ECO:0000313" key="11">
    <source>
        <dbReference type="Proteomes" id="UP001233999"/>
    </source>
</evidence>
<keyword evidence="11" id="KW-1185">Reference proteome</keyword>
<feature type="domain" description="KASH" evidence="9">
    <location>
        <begin position="1482"/>
        <end position="1541"/>
    </location>
</feature>
<evidence type="ECO:0000256" key="3">
    <source>
        <dbReference type="ARBA" id="ARBA00022692"/>
    </source>
</evidence>
<dbReference type="InterPro" id="IPR018159">
    <property type="entry name" value="Spectrin/alpha-actinin"/>
</dbReference>
<dbReference type="GO" id="GO:0005737">
    <property type="term" value="C:cytoplasm"/>
    <property type="evidence" value="ECO:0007669"/>
    <property type="project" value="TreeGrafter"/>
</dbReference>
<protein>
    <recommendedName>
        <fullName evidence="9">KASH domain-containing protein</fullName>
    </recommendedName>
</protein>
<evidence type="ECO:0000256" key="1">
    <source>
        <dbReference type="ARBA" id="ARBA00004126"/>
    </source>
</evidence>
<dbReference type="Pfam" id="PF10541">
    <property type="entry name" value="KASH"/>
    <property type="match status" value="1"/>
</dbReference>
<dbReference type="GO" id="GO:0005640">
    <property type="term" value="C:nuclear outer membrane"/>
    <property type="evidence" value="ECO:0007669"/>
    <property type="project" value="TreeGrafter"/>
</dbReference>
<keyword evidence="6 8" id="KW-0472">Membrane</keyword>